<sequence length="208" mass="23299">MKGNRDPHYRQIARIALSFHPVYDTEDPSIEAVFDVCSIPQRPSVILQDIIWEEDALGIDIKKRYYAPSKVTAVIEDDVDFITPDASPISEATAVDEPAESSSPEEAAEELTLDIGRSAEKNFADFTYWTVETGPRVSYTSSPEFVPNTNRPVTLLEEAEGYVARLLWGGEMASLRHPPRHILVQVSQVISRAFFDPGYRSYLSNAYA</sequence>
<dbReference type="AlphaFoldDB" id="A0AAD8PEW8"/>
<reference evidence="1" key="1">
    <citation type="submission" date="2023-08" db="EMBL/GenBank/DDBJ databases">
        <title>Draft sequence of the Babesia gibsoni genome.</title>
        <authorList>
            <person name="Yamagishi J.Y."/>
            <person name="Xuan X.X."/>
        </authorList>
    </citation>
    <scope>NUCLEOTIDE SEQUENCE</scope>
    <source>
        <strain evidence="1">Azabu</strain>
    </source>
</reference>
<evidence type="ECO:0000313" key="1">
    <source>
        <dbReference type="EMBL" id="KAK1444062.1"/>
    </source>
</evidence>
<evidence type="ECO:0000313" key="2">
    <source>
        <dbReference type="Proteomes" id="UP001230268"/>
    </source>
</evidence>
<protein>
    <submittedName>
        <fullName evidence="1">Uncharacterized protein</fullName>
    </submittedName>
</protein>
<dbReference type="EMBL" id="JAVEPI010000002">
    <property type="protein sequence ID" value="KAK1444062.1"/>
    <property type="molecule type" value="Genomic_DNA"/>
</dbReference>
<comment type="caution">
    <text evidence="1">The sequence shown here is derived from an EMBL/GenBank/DDBJ whole genome shotgun (WGS) entry which is preliminary data.</text>
</comment>
<proteinExistence type="predicted"/>
<organism evidence="1 2">
    <name type="scientific">Babesia gibsoni</name>
    <dbReference type="NCBI Taxonomy" id="33632"/>
    <lineage>
        <taxon>Eukaryota</taxon>
        <taxon>Sar</taxon>
        <taxon>Alveolata</taxon>
        <taxon>Apicomplexa</taxon>
        <taxon>Aconoidasida</taxon>
        <taxon>Piroplasmida</taxon>
        <taxon>Babesiidae</taxon>
        <taxon>Babesia</taxon>
    </lineage>
</organism>
<accession>A0AAD8PEW8</accession>
<gene>
    <name evidence="1" type="ORF">BgAZ_209380</name>
</gene>
<dbReference type="Proteomes" id="UP001230268">
    <property type="component" value="Unassembled WGS sequence"/>
</dbReference>
<name>A0AAD8PEW8_BABGI</name>
<keyword evidence="2" id="KW-1185">Reference proteome</keyword>